<dbReference type="OrthoDB" id="45882at2759"/>
<name>A0A1J8QD10_9AGAM</name>
<proteinExistence type="predicted"/>
<organism evidence="2 3">
    <name type="scientific">Rhizopogon vesiculosus</name>
    <dbReference type="NCBI Taxonomy" id="180088"/>
    <lineage>
        <taxon>Eukaryota</taxon>
        <taxon>Fungi</taxon>
        <taxon>Dikarya</taxon>
        <taxon>Basidiomycota</taxon>
        <taxon>Agaricomycotina</taxon>
        <taxon>Agaricomycetes</taxon>
        <taxon>Agaricomycetidae</taxon>
        <taxon>Boletales</taxon>
        <taxon>Suillineae</taxon>
        <taxon>Rhizopogonaceae</taxon>
        <taxon>Rhizopogon</taxon>
    </lineage>
</organism>
<dbReference type="AlphaFoldDB" id="A0A1J8QD10"/>
<dbReference type="Proteomes" id="UP000183567">
    <property type="component" value="Unassembled WGS sequence"/>
</dbReference>
<gene>
    <name evidence="2" type="ORF">AZE42_06024</name>
</gene>
<evidence type="ECO:0000256" key="1">
    <source>
        <dbReference type="SAM" id="MobiDB-lite"/>
    </source>
</evidence>
<dbReference type="EMBL" id="LVVM01005843">
    <property type="protein sequence ID" value="OJA09652.1"/>
    <property type="molecule type" value="Genomic_DNA"/>
</dbReference>
<reference evidence="2 3" key="1">
    <citation type="submission" date="2016-03" db="EMBL/GenBank/DDBJ databases">
        <title>Comparative genomics of the ectomycorrhizal sister species Rhizopogon vinicolor and Rhizopogon vesiculosus (Basidiomycota: Boletales) reveals a divergence of the mating type B locus.</title>
        <authorList>
            <person name="Mujic A.B."/>
            <person name="Kuo A."/>
            <person name="Tritt A."/>
            <person name="Lipzen A."/>
            <person name="Chen C."/>
            <person name="Johnson J."/>
            <person name="Sharma A."/>
            <person name="Barry K."/>
            <person name="Grigoriev I.V."/>
            <person name="Spatafora J.W."/>
        </authorList>
    </citation>
    <scope>NUCLEOTIDE SEQUENCE [LARGE SCALE GENOMIC DNA]</scope>
    <source>
        <strain evidence="2 3">AM-OR11-056</strain>
    </source>
</reference>
<protein>
    <submittedName>
        <fullName evidence="2">Uncharacterized protein</fullName>
    </submittedName>
</protein>
<evidence type="ECO:0000313" key="2">
    <source>
        <dbReference type="EMBL" id="OJA09652.1"/>
    </source>
</evidence>
<accession>A0A1J8QD10</accession>
<keyword evidence="3" id="KW-1185">Reference proteome</keyword>
<comment type="caution">
    <text evidence="2">The sequence shown here is derived from an EMBL/GenBank/DDBJ whole genome shotgun (WGS) entry which is preliminary data.</text>
</comment>
<sequence length="77" mass="8545">METTRAAKMCNYILIVKDGQLPCPKSRTTKKRGARPVRETNGSPLHSQRTLTSTSFGVLEISHVLSDPTAFEEPAWT</sequence>
<feature type="region of interest" description="Disordered" evidence="1">
    <location>
        <begin position="23"/>
        <end position="49"/>
    </location>
</feature>
<evidence type="ECO:0000313" key="3">
    <source>
        <dbReference type="Proteomes" id="UP000183567"/>
    </source>
</evidence>
<feature type="compositionally biased region" description="Polar residues" evidence="1">
    <location>
        <begin position="40"/>
        <end position="49"/>
    </location>
</feature>